<dbReference type="Proteomes" id="UP000811609">
    <property type="component" value="Chromosome 13"/>
</dbReference>
<accession>A0A8T1NQQ1</accession>
<evidence type="ECO:0000313" key="2">
    <source>
        <dbReference type="EMBL" id="KAG6631080.1"/>
    </source>
</evidence>
<keyword evidence="3" id="KW-1185">Reference proteome</keyword>
<protein>
    <submittedName>
        <fullName evidence="2">Uncharacterized protein</fullName>
    </submittedName>
</protein>
<name>A0A8T1NQQ1_CARIL</name>
<dbReference type="AlphaFoldDB" id="A0A8T1NQQ1"/>
<dbReference type="EMBL" id="CM031821">
    <property type="protein sequence ID" value="KAG6631080.1"/>
    <property type="molecule type" value="Genomic_DNA"/>
</dbReference>
<evidence type="ECO:0000256" key="1">
    <source>
        <dbReference type="SAM" id="MobiDB-lite"/>
    </source>
</evidence>
<evidence type="ECO:0000313" key="3">
    <source>
        <dbReference type="Proteomes" id="UP000811609"/>
    </source>
</evidence>
<proteinExistence type="predicted"/>
<reference evidence="2" key="1">
    <citation type="submission" date="2020-12" db="EMBL/GenBank/DDBJ databases">
        <title>WGS assembly of Carya illinoinensis cv. Pawnee.</title>
        <authorList>
            <person name="Platts A."/>
            <person name="Shu S."/>
            <person name="Wright S."/>
            <person name="Barry K."/>
            <person name="Edger P."/>
            <person name="Pires J.C."/>
            <person name="Schmutz J."/>
        </authorList>
    </citation>
    <scope>NUCLEOTIDE SEQUENCE</scope>
    <source>
        <tissue evidence="2">Leaf</tissue>
    </source>
</reference>
<gene>
    <name evidence="2" type="ORF">CIPAW_13G065500</name>
</gene>
<sequence>MKTLEIVSNSQSHFLQSNKQVSYSSKKSRKPENYNKHTLPNKKTNQMLRLPPSICVRSACPTLQLSNSKENVQLFIGEWDLGRYHRISRMDHWIRLRLESIG</sequence>
<organism evidence="2 3">
    <name type="scientific">Carya illinoinensis</name>
    <name type="common">Pecan</name>
    <dbReference type="NCBI Taxonomy" id="32201"/>
    <lineage>
        <taxon>Eukaryota</taxon>
        <taxon>Viridiplantae</taxon>
        <taxon>Streptophyta</taxon>
        <taxon>Embryophyta</taxon>
        <taxon>Tracheophyta</taxon>
        <taxon>Spermatophyta</taxon>
        <taxon>Magnoliopsida</taxon>
        <taxon>eudicotyledons</taxon>
        <taxon>Gunneridae</taxon>
        <taxon>Pentapetalae</taxon>
        <taxon>rosids</taxon>
        <taxon>fabids</taxon>
        <taxon>Fagales</taxon>
        <taxon>Juglandaceae</taxon>
        <taxon>Carya</taxon>
    </lineage>
</organism>
<comment type="caution">
    <text evidence="2">The sequence shown here is derived from an EMBL/GenBank/DDBJ whole genome shotgun (WGS) entry which is preliminary data.</text>
</comment>
<feature type="region of interest" description="Disordered" evidence="1">
    <location>
        <begin position="17"/>
        <end position="44"/>
    </location>
</feature>